<reference evidence="2" key="1">
    <citation type="submission" date="2025-08" db="UniProtKB">
        <authorList>
            <consortium name="RefSeq"/>
        </authorList>
    </citation>
    <scope>IDENTIFICATION</scope>
    <source>
        <tissue evidence="2">Whole organism</tissue>
    </source>
</reference>
<dbReference type="Proteomes" id="UP000694843">
    <property type="component" value="Unplaced"/>
</dbReference>
<protein>
    <submittedName>
        <fullName evidence="2">Uncharacterized protein LOC108681964</fullName>
    </submittedName>
</protein>
<dbReference type="AlphaFoldDB" id="A0A8B7PMA1"/>
<sequence length="310" mass="36536">MSFTFSEQIATLFALIRPEDERNLERLFFKTGITEWMLGSLDELRNKWVNSLLPHVCWYSDYHPKGRKITRYDFEKFSVTFNDGTEMRVYVDNFIKYAEEKGLRSFLNIQVLLAGFFMPTVERPKLILYPTATCEEKIIEIQKELRKANIFIIVMATRNVKDLIEDAALHHKFTFRSRETLMTDLDKRLVMMASWNTYFMVLKFMIKTLHKNCPSLQAILLMIHRPILRRFILHLLVRHFTQAYCASSPDTDICEYLIDVGELLMLNLHKKLSRELNTVRGYCREPFIALLIIQNIIATIRFSITASART</sequence>
<dbReference type="GeneID" id="108681964"/>
<name>A0A8B7PMA1_HYAAZ</name>
<proteinExistence type="predicted"/>
<evidence type="ECO:0000313" key="1">
    <source>
        <dbReference type="Proteomes" id="UP000694843"/>
    </source>
</evidence>
<gene>
    <name evidence="2" type="primary">LOC108681964</name>
</gene>
<organism evidence="1 2">
    <name type="scientific">Hyalella azteca</name>
    <name type="common">Amphipod</name>
    <dbReference type="NCBI Taxonomy" id="294128"/>
    <lineage>
        <taxon>Eukaryota</taxon>
        <taxon>Metazoa</taxon>
        <taxon>Ecdysozoa</taxon>
        <taxon>Arthropoda</taxon>
        <taxon>Crustacea</taxon>
        <taxon>Multicrustacea</taxon>
        <taxon>Malacostraca</taxon>
        <taxon>Eumalacostraca</taxon>
        <taxon>Peracarida</taxon>
        <taxon>Amphipoda</taxon>
        <taxon>Senticaudata</taxon>
        <taxon>Talitrida</taxon>
        <taxon>Talitroidea</taxon>
        <taxon>Hyalellidae</taxon>
        <taxon>Hyalella</taxon>
    </lineage>
</organism>
<evidence type="ECO:0000313" key="2">
    <source>
        <dbReference type="RefSeq" id="XP_018026536.1"/>
    </source>
</evidence>
<dbReference type="KEGG" id="hazt:108681964"/>
<keyword evidence="1" id="KW-1185">Reference proteome</keyword>
<accession>A0A8B7PMA1</accession>
<dbReference type="RefSeq" id="XP_018026536.1">
    <property type="nucleotide sequence ID" value="XM_018171047.2"/>
</dbReference>